<name>A0ABW1YRP8_9GAMM</name>
<sequence length="229" mass="24796">MKAFHTLLFSTALSTANALAAAPDSTVEEAFNRLDTERLAVLQSELNDSYGRAYAGYRLAIARHLRDEGGAGEALGQVLKLLEVNEAAQTDSNRAALLAMAYGYKIALTPLSAVRYGPKSHSMVERALALDAENPLAQLARGISQFNTPGAFGGDKREALEAFGRAVSLYHAGRGGTTADWGLAEALVWRGLTQRELDREREATQSWRDALAARPDHRWAGALLEGNER</sequence>
<proteinExistence type="predicted"/>
<gene>
    <name evidence="2" type="ORF">ACFQBM_12160</name>
</gene>
<feature type="signal peptide" evidence="1">
    <location>
        <begin position="1"/>
        <end position="20"/>
    </location>
</feature>
<keyword evidence="3" id="KW-1185">Reference proteome</keyword>
<dbReference type="Proteomes" id="UP001596425">
    <property type="component" value="Unassembled WGS sequence"/>
</dbReference>
<evidence type="ECO:0000256" key="1">
    <source>
        <dbReference type="SAM" id="SignalP"/>
    </source>
</evidence>
<dbReference type="EMBL" id="JBHSVR010000001">
    <property type="protein sequence ID" value="MFC6634044.1"/>
    <property type="molecule type" value="Genomic_DNA"/>
</dbReference>
<dbReference type="RefSeq" id="WP_193190208.1">
    <property type="nucleotide sequence ID" value="NZ_JACZFR010000012.1"/>
</dbReference>
<keyword evidence="1" id="KW-0732">Signal</keyword>
<protein>
    <recommendedName>
        <fullName evidence="4">Tetratricopeptide repeat protein</fullName>
    </recommendedName>
</protein>
<dbReference type="InterPro" id="IPR011990">
    <property type="entry name" value="TPR-like_helical_dom_sf"/>
</dbReference>
<accession>A0ABW1YRP8</accession>
<feature type="chain" id="PRO_5045378602" description="Tetratricopeptide repeat protein" evidence="1">
    <location>
        <begin position="21"/>
        <end position="229"/>
    </location>
</feature>
<reference evidence="3" key="1">
    <citation type="journal article" date="2019" name="Int. J. Syst. Evol. Microbiol.">
        <title>The Global Catalogue of Microorganisms (GCM) 10K type strain sequencing project: providing services to taxonomists for standard genome sequencing and annotation.</title>
        <authorList>
            <consortium name="The Broad Institute Genomics Platform"/>
            <consortium name="The Broad Institute Genome Sequencing Center for Infectious Disease"/>
            <person name="Wu L."/>
            <person name="Ma J."/>
        </authorList>
    </citation>
    <scope>NUCLEOTIDE SEQUENCE [LARGE SCALE GENOMIC DNA]</scope>
    <source>
        <strain evidence="3">CGMCC 1.13718</strain>
    </source>
</reference>
<organism evidence="2 3">
    <name type="scientific">Microbulbifer taiwanensis</name>
    <dbReference type="NCBI Taxonomy" id="986746"/>
    <lineage>
        <taxon>Bacteria</taxon>
        <taxon>Pseudomonadati</taxon>
        <taxon>Pseudomonadota</taxon>
        <taxon>Gammaproteobacteria</taxon>
        <taxon>Cellvibrionales</taxon>
        <taxon>Microbulbiferaceae</taxon>
        <taxon>Microbulbifer</taxon>
    </lineage>
</organism>
<evidence type="ECO:0000313" key="3">
    <source>
        <dbReference type="Proteomes" id="UP001596425"/>
    </source>
</evidence>
<dbReference type="Gene3D" id="1.25.40.10">
    <property type="entry name" value="Tetratricopeptide repeat domain"/>
    <property type="match status" value="1"/>
</dbReference>
<evidence type="ECO:0008006" key="4">
    <source>
        <dbReference type="Google" id="ProtNLM"/>
    </source>
</evidence>
<comment type="caution">
    <text evidence="2">The sequence shown here is derived from an EMBL/GenBank/DDBJ whole genome shotgun (WGS) entry which is preliminary data.</text>
</comment>
<evidence type="ECO:0000313" key="2">
    <source>
        <dbReference type="EMBL" id="MFC6634044.1"/>
    </source>
</evidence>
<dbReference type="SUPFAM" id="SSF48452">
    <property type="entry name" value="TPR-like"/>
    <property type="match status" value="1"/>
</dbReference>